<dbReference type="InterPro" id="IPR019405">
    <property type="entry name" value="Lactonase_7-beta_prop"/>
</dbReference>
<dbReference type="GO" id="GO:0017057">
    <property type="term" value="F:6-phosphogluconolactonase activity"/>
    <property type="evidence" value="ECO:0007669"/>
    <property type="project" value="TreeGrafter"/>
</dbReference>
<protein>
    <submittedName>
        <fullName evidence="2">Lactonase family protein</fullName>
    </submittedName>
</protein>
<reference evidence="2 3" key="1">
    <citation type="submission" date="2019-07" db="EMBL/GenBank/DDBJ databases">
        <title>Analysis of the biochemical properties, biological activity and biotechnological potential of siderophores and biosurfactants produced by Antarctic psychrotolerant bacteria.</title>
        <authorList>
            <person name="Styczynski M."/>
            <person name="Krucon T."/>
            <person name="Decewicz P."/>
            <person name="Dziewit L."/>
        </authorList>
    </citation>
    <scope>NUCLEOTIDE SEQUENCE [LARGE SCALE GENOMIC DNA]</scope>
    <source>
        <strain evidence="2 3">ANT_H27</strain>
    </source>
</reference>
<comment type="caution">
    <text evidence="2">The sequence shown here is derived from an EMBL/GenBank/DDBJ whole genome shotgun (WGS) entry which is preliminary data.</text>
</comment>
<dbReference type="InterPro" id="IPR015943">
    <property type="entry name" value="WD40/YVTN_repeat-like_dom_sf"/>
</dbReference>
<name>A0A5B0EJF4_9MICC</name>
<gene>
    <name evidence="2" type="ORF">FQ154_09060</name>
</gene>
<sequence>MGDMEKRFWVGGYSPDGGGTSLGIRAMGYTQGVLTDLGLAHAAESPSWLATHPRLPVLYAALEHRGEVAAYRILGHNKLEPLGKPKLAGALLCHLVVAEAAGALVASCYGDGKMLAYPMDADGTLSDPVPAAESIDPFAVPGHPERASHSHQATVLRSGVIATTDLGHDAVRFCDLVQGQWKLRQQLGLRKGDGPRHLVEHPSGFIYVVTEHGAEVITLRADAAGVYRELCRTGLGEKVLAGSDFPAEISLDTNNDRLYIGVRGAGIVAVLDLVSGRPVLRGSGSCAGAWPRHHLQVGNSLLVANQLSNTIEAIGLEGADGLPQDSLSSLPMESPTCIAAQVTV</sequence>
<accession>A0A5B0EJF4</accession>
<comment type="similarity">
    <text evidence="1">Belongs to the cycloisomerase 2 family.</text>
</comment>
<dbReference type="SUPFAM" id="SSF63825">
    <property type="entry name" value="YWTD domain"/>
    <property type="match status" value="1"/>
</dbReference>
<dbReference type="PANTHER" id="PTHR30344">
    <property type="entry name" value="6-PHOSPHOGLUCONOLACTONASE-RELATED"/>
    <property type="match status" value="1"/>
</dbReference>
<dbReference type="Proteomes" id="UP000323856">
    <property type="component" value="Unassembled WGS sequence"/>
</dbReference>
<proteinExistence type="inferred from homology"/>
<organism evidence="2 3">
    <name type="scientific">Paeniglutamicibacter gangotriensis</name>
    <dbReference type="NCBI Taxonomy" id="254787"/>
    <lineage>
        <taxon>Bacteria</taxon>
        <taxon>Bacillati</taxon>
        <taxon>Actinomycetota</taxon>
        <taxon>Actinomycetes</taxon>
        <taxon>Micrococcales</taxon>
        <taxon>Micrococcaceae</taxon>
        <taxon>Paeniglutamicibacter</taxon>
    </lineage>
</organism>
<dbReference type="InterPro" id="IPR050282">
    <property type="entry name" value="Cycloisomerase_2"/>
</dbReference>
<dbReference type="Pfam" id="PF10282">
    <property type="entry name" value="Lactonase"/>
    <property type="match status" value="1"/>
</dbReference>
<dbReference type="Gene3D" id="2.130.10.10">
    <property type="entry name" value="YVTN repeat-like/Quinoprotein amine dehydrogenase"/>
    <property type="match status" value="1"/>
</dbReference>
<dbReference type="EMBL" id="VOBL01000007">
    <property type="protein sequence ID" value="KAA0977429.1"/>
    <property type="molecule type" value="Genomic_DNA"/>
</dbReference>
<evidence type="ECO:0000313" key="3">
    <source>
        <dbReference type="Proteomes" id="UP000323856"/>
    </source>
</evidence>
<evidence type="ECO:0000256" key="1">
    <source>
        <dbReference type="ARBA" id="ARBA00005564"/>
    </source>
</evidence>
<dbReference type="AlphaFoldDB" id="A0A5B0EJF4"/>
<dbReference type="OrthoDB" id="9790815at2"/>
<dbReference type="PANTHER" id="PTHR30344:SF1">
    <property type="entry name" value="6-PHOSPHOGLUCONOLACTONASE"/>
    <property type="match status" value="1"/>
</dbReference>
<evidence type="ECO:0000313" key="2">
    <source>
        <dbReference type="EMBL" id="KAA0977429.1"/>
    </source>
</evidence>